<sequence length="118" mass="13737">MKHSKWFLRIVPLVDFLSLSIPLNHSLRLLLYSGIDFRNQHSGTRPLESLVPLCVFNQPKQPDFVCWERSGGIVQLNRFRLFRLTLEVRHICNAEQSCSRYATRKSYSEDIVSLLCSV</sequence>
<organism evidence="1">
    <name type="scientific">Anopheles darlingi</name>
    <name type="common">Mosquito</name>
    <dbReference type="NCBI Taxonomy" id="43151"/>
    <lineage>
        <taxon>Eukaryota</taxon>
        <taxon>Metazoa</taxon>
        <taxon>Ecdysozoa</taxon>
        <taxon>Arthropoda</taxon>
        <taxon>Hexapoda</taxon>
        <taxon>Insecta</taxon>
        <taxon>Pterygota</taxon>
        <taxon>Neoptera</taxon>
        <taxon>Endopterygota</taxon>
        <taxon>Diptera</taxon>
        <taxon>Nematocera</taxon>
        <taxon>Culicoidea</taxon>
        <taxon>Culicidae</taxon>
        <taxon>Anophelinae</taxon>
        <taxon>Anopheles</taxon>
    </lineage>
</organism>
<reference evidence="1" key="1">
    <citation type="submission" date="2018-01" db="EMBL/GenBank/DDBJ databases">
        <title>An insight into the sialome of Amazonian anophelines.</title>
        <authorList>
            <person name="Ribeiro J.M."/>
            <person name="Scarpassa V."/>
            <person name="Calvo E."/>
        </authorList>
    </citation>
    <scope>NUCLEOTIDE SEQUENCE</scope>
</reference>
<dbReference type="AlphaFoldDB" id="A0A2M4DLS3"/>
<protein>
    <submittedName>
        <fullName evidence="1">Putative secreted protein</fullName>
    </submittedName>
</protein>
<name>A0A2M4DLS3_ANODA</name>
<accession>A0A2M4DLS3</accession>
<evidence type="ECO:0000313" key="1">
    <source>
        <dbReference type="EMBL" id="MBW78489.1"/>
    </source>
</evidence>
<proteinExistence type="predicted"/>
<dbReference type="EMBL" id="GGFL01014311">
    <property type="protein sequence ID" value="MBW78489.1"/>
    <property type="molecule type" value="Transcribed_RNA"/>
</dbReference>